<evidence type="ECO:0000256" key="4">
    <source>
        <dbReference type="ARBA" id="ARBA00023136"/>
    </source>
</evidence>
<sequence length="91" mass="10107">MRRRQRNDDNMPLTDHLRDLRKVLVVAAYAIAGGTVLGWFVSDLTFAYLARPVSLLGDITFITTTPMEPMLVKIKVSVIFGGGRKKLCVNG</sequence>
<dbReference type="Pfam" id="PF00902">
    <property type="entry name" value="TatC"/>
    <property type="match status" value="1"/>
</dbReference>
<protein>
    <submittedName>
        <fullName evidence="6">Sec-independent protein translocase protein (TatC)</fullName>
    </submittedName>
</protein>
<gene>
    <name evidence="6" type="ORF">DPCES_3081</name>
</gene>
<dbReference type="InterPro" id="IPR002033">
    <property type="entry name" value="TatC"/>
</dbReference>
<dbReference type="AlphaFoldDB" id="A0A098B2A1"/>
<keyword evidence="4 5" id="KW-0472">Membrane</keyword>
<evidence type="ECO:0000313" key="6">
    <source>
        <dbReference type="EMBL" id="CDX02968.1"/>
    </source>
</evidence>
<dbReference type="EMBL" id="LK996017">
    <property type="protein sequence ID" value="CDX02968.1"/>
    <property type="molecule type" value="Genomic_DNA"/>
</dbReference>
<accession>A0A098B2A1</accession>
<reference evidence="6" key="1">
    <citation type="submission" date="2014-07" db="EMBL/GenBank/DDBJ databases">
        <authorList>
            <person name="Hornung V.Bastian."/>
        </authorList>
    </citation>
    <scope>NUCLEOTIDE SEQUENCE</scope>
    <source>
        <strain evidence="6">PCE-S</strain>
    </source>
</reference>
<name>A0A098B2A1_DESHA</name>
<evidence type="ECO:0000256" key="1">
    <source>
        <dbReference type="ARBA" id="ARBA00004141"/>
    </source>
</evidence>
<proteinExistence type="predicted"/>
<comment type="subcellular location">
    <subcellularLocation>
        <location evidence="1">Membrane</location>
        <topology evidence="1">Multi-pass membrane protein</topology>
    </subcellularLocation>
</comment>
<dbReference type="GO" id="GO:0016020">
    <property type="term" value="C:membrane"/>
    <property type="evidence" value="ECO:0007669"/>
    <property type="project" value="UniProtKB-SubCell"/>
</dbReference>
<dbReference type="PATRIC" id="fig|49338.4.peg.3319"/>
<evidence type="ECO:0000256" key="2">
    <source>
        <dbReference type="ARBA" id="ARBA00022692"/>
    </source>
</evidence>
<feature type="transmembrane region" description="Helical" evidence="5">
    <location>
        <begin position="20"/>
        <end position="41"/>
    </location>
</feature>
<organism evidence="6">
    <name type="scientific">Desulfitobacterium hafniense</name>
    <name type="common">Desulfitobacterium frappieri</name>
    <dbReference type="NCBI Taxonomy" id="49338"/>
    <lineage>
        <taxon>Bacteria</taxon>
        <taxon>Bacillati</taxon>
        <taxon>Bacillota</taxon>
        <taxon>Clostridia</taxon>
        <taxon>Eubacteriales</taxon>
        <taxon>Desulfitobacteriaceae</taxon>
        <taxon>Desulfitobacterium</taxon>
    </lineage>
</organism>
<keyword evidence="2 5" id="KW-0812">Transmembrane</keyword>
<keyword evidence="3 5" id="KW-1133">Transmembrane helix</keyword>
<evidence type="ECO:0000256" key="5">
    <source>
        <dbReference type="SAM" id="Phobius"/>
    </source>
</evidence>
<evidence type="ECO:0000256" key="3">
    <source>
        <dbReference type="ARBA" id="ARBA00022989"/>
    </source>
</evidence>